<keyword evidence="2" id="KW-1185">Reference proteome</keyword>
<evidence type="ECO:0000313" key="1">
    <source>
        <dbReference type="EMBL" id="CUU60596.1"/>
    </source>
</evidence>
<dbReference type="AlphaFoldDB" id="A0A0S4QZA8"/>
<dbReference type="SUPFAM" id="SSF55811">
    <property type="entry name" value="Nudix"/>
    <property type="match status" value="1"/>
</dbReference>
<sequence>MIPEYAFGVRAEDAEVTLSDEHTEYGWFGLDGAARAVRWDSNRTALWELDHRLRHGIGCRVA</sequence>
<name>A0A0S4QZA8_9ACTN</name>
<proteinExistence type="predicted"/>
<dbReference type="RefSeq" id="WP_054569092.1">
    <property type="nucleotide sequence ID" value="NZ_FAOZ01000043.1"/>
</dbReference>
<dbReference type="InterPro" id="IPR015797">
    <property type="entry name" value="NUDIX_hydrolase-like_dom_sf"/>
</dbReference>
<dbReference type="EMBL" id="FAOZ01000043">
    <property type="protein sequence ID" value="CUU60596.1"/>
    <property type="molecule type" value="Genomic_DNA"/>
</dbReference>
<protein>
    <recommendedName>
        <fullName evidence="3">NUDIX domain-containing protein</fullName>
    </recommendedName>
</protein>
<organism evidence="1 2">
    <name type="scientific">Parafrankia irregularis</name>
    <dbReference type="NCBI Taxonomy" id="795642"/>
    <lineage>
        <taxon>Bacteria</taxon>
        <taxon>Bacillati</taxon>
        <taxon>Actinomycetota</taxon>
        <taxon>Actinomycetes</taxon>
        <taxon>Frankiales</taxon>
        <taxon>Frankiaceae</taxon>
        <taxon>Parafrankia</taxon>
    </lineage>
</organism>
<dbReference type="Gene3D" id="3.90.79.10">
    <property type="entry name" value="Nucleoside Triphosphate Pyrophosphohydrolase"/>
    <property type="match status" value="1"/>
</dbReference>
<gene>
    <name evidence="1" type="ORF">Ga0074812_14313</name>
</gene>
<accession>A0A0S4QZA8</accession>
<evidence type="ECO:0008006" key="3">
    <source>
        <dbReference type="Google" id="ProtNLM"/>
    </source>
</evidence>
<dbReference type="Proteomes" id="UP000198802">
    <property type="component" value="Unassembled WGS sequence"/>
</dbReference>
<evidence type="ECO:0000313" key="2">
    <source>
        <dbReference type="Proteomes" id="UP000198802"/>
    </source>
</evidence>
<reference evidence="2" key="1">
    <citation type="submission" date="2015-11" db="EMBL/GenBank/DDBJ databases">
        <authorList>
            <person name="Varghese N."/>
        </authorList>
    </citation>
    <scope>NUCLEOTIDE SEQUENCE [LARGE SCALE GENOMIC DNA]</scope>
    <source>
        <strain evidence="2">DSM 45899</strain>
    </source>
</reference>